<evidence type="ECO:0000313" key="8">
    <source>
        <dbReference type="EMBL" id="KAE9234812.1"/>
    </source>
</evidence>
<evidence type="ECO:0000313" key="15">
    <source>
        <dbReference type="Proteomes" id="UP000441208"/>
    </source>
</evidence>
<evidence type="ECO:0000313" key="17">
    <source>
        <dbReference type="Proteomes" id="UP000476176"/>
    </source>
</evidence>
<evidence type="ECO:0000313" key="11">
    <source>
        <dbReference type="Proteomes" id="UP000433483"/>
    </source>
</evidence>
<dbReference type="EMBL" id="QXFW01000885">
    <property type="protein sequence ID" value="KAE9000905.1"/>
    <property type="molecule type" value="Genomic_DNA"/>
</dbReference>
<evidence type="ECO:0000313" key="3">
    <source>
        <dbReference type="EMBL" id="KAE9105893.1"/>
    </source>
</evidence>
<dbReference type="EMBL" id="QXFZ01000049">
    <property type="protein sequence ID" value="KAE9137101.1"/>
    <property type="molecule type" value="Genomic_DNA"/>
</dbReference>
<gene>
    <name evidence="9" type="ORF">PF001_g8493</name>
    <name evidence="6" type="ORF">PF002_g14760</name>
    <name evidence="7" type="ORF">PF004_g12232</name>
    <name evidence="8" type="ORF">PF005_g1717</name>
    <name evidence="5" type="ORF">PF006_g12176</name>
    <name evidence="4" type="ORF">PF007_g1944</name>
    <name evidence="1" type="ORF">PF009_g2996</name>
    <name evidence="3" type="ORF">PF010_g12826</name>
    <name evidence="2" type="ORF">PF011_g13980</name>
</gene>
<accession>A0A6A3TV73</accession>
<dbReference type="EMBL" id="QXGA01000673">
    <property type="protein sequence ID" value="KAE9142738.1"/>
    <property type="molecule type" value="Genomic_DNA"/>
</dbReference>
<dbReference type="EMBL" id="QXGD01000799">
    <property type="protein sequence ID" value="KAE9224199.1"/>
    <property type="molecule type" value="Genomic_DNA"/>
</dbReference>
<proteinExistence type="predicted"/>
<dbReference type="Proteomes" id="UP000440732">
    <property type="component" value="Unassembled WGS sequence"/>
</dbReference>
<dbReference type="Proteomes" id="UP000440367">
    <property type="component" value="Unassembled WGS sequence"/>
</dbReference>
<evidence type="ECO:0000313" key="2">
    <source>
        <dbReference type="EMBL" id="KAE9000905.1"/>
    </source>
</evidence>
<evidence type="ECO:0000313" key="13">
    <source>
        <dbReference type="Proteomes" id="UP000440367"/>
    </source>
</evidence>
<dbReference type="Proteomes" id="UP000460718">
    <property type="component" value="Unassembled WGS sequence"/>
</dbReference>
<evidence type="ECO:0000313" key="7">
    <source>
        <dbReference type="EMBL" id="KAE9224386.1"/>
    </source>
</evidence>
<dbReference type="EMBL" id="QXGC01000692">
    <property type="protein sequence ID" value="KAE9224386.1"/>
    <property type="molecule type" value="Genomic_DNA"/>
</dbReference>
<name>A0A6A3TV73_9STRA</name>
<dbReference type="Proteomes" id="UP000437068">
    <property type="component" value="Unassembled WGS sequence"/>
</dbReference>
<keyword evidence="11" id="KW-1185">Reference proteome</keyword>
<evidence type="ECO:0000313" key="14">
    <source>
        <dbReference type="Proteomes" id="UP000440732"/>
    </source>
</evidence>
<dbReference type="AlphaFoldDB" id="A0A6A3TV73"/>
<dbReference type="Proteomes" id="UP000433483">
    <property type="component" value="Unassembled WGS sequence"/>
</dbReference>
<dbReference type="EMBL" id="QXGF01000081">
    <property type="protein sequence ID" value="KAE8947417.1"/>
    <property type="molecule type" value="Genomic_DNA"/>
</dbReference>
<dbReference type="EMBL" id="QXGE01000386">
    <property type="protein sequence ID" value="KAE9313962.1"/>
    <property type="molecule type" value="Genomic_DNA"/>
</dbReference>
<dbReference type="Proteomes" id="UP000441208">
    <property type="component" value="Unassembled WGS sequence"/>
</dbReference>
<evidence type="ECO:0000313" key="4">
    <source>
        <dbReference type="EMBL" id="KAE9137101.1"/>
    </source>
</evidence>
<reference evidence="10 11" key="1">
    <citation type="submission" date="2018-08" db="EMBL/GenBank/DDBJ databases">
        <title>Genomic investigation of the strawberry pathogen Phytophthora fragariae indicates pathogenicity is determined by transcriptional variation in three key races.</title>
        <authorList>
            <person name="Adams T.M."/>
            <person name="Armitage A.D."/>
            <person name="Sobczyk M.K."/>
            <person name="Bates H.J."/>
            <person name="Dunwell J.M."/>
            <person name="Nellist C.F."/>
            <person name="Harrison R.J."/>
        </authorList>
    </citation>
    <scope>NUCLEOTIDE SEQUENCE [LARGE SCALE GENOMIC DNA]</scope>
    <source>
        <strain evidence="9 12">A4</strain>
        <strain evidence="6 13">BC-1</strain>
        <strain evidence="7 17">BC-23</strain>
        <strain evidence="8 11">NOV-27</strain>
        <strain evidence="5 14">NOV-5</strain>
        <strain evidence="4 15">NOV-71</strain>
        <strain evidence="1 10">NOV-9</strain>
        <strain evidence="3 18">ONT-3</strain>
        <strain evidence="2 16">SCRP245</strain>
    </source>
</reference>
<dbReference type="OrthoDB" id="10305049at2759"/>
<dbReference type="EMBL" id="QXFX01000729">
    <property type="protein sequence ID" value="KAE9105893.1"/>
    <property type="molecule type" value="Genomic_DNA"/>
</dbReference>
<evidence type="ECO:0000313" key="12">
    <source>
        <dbReference type="Proteomes" id="UP000437068"/>
    </source>
</evidence>
<evidence type="ECO:0000313" key="6">
    <source>
        <dbReference type="EMBL" id="KAE9224199.1"/>
    </source>
</evidence>
<organism evidence="5 14">
    <name type="scientific">Phytophthora fragariae</name>
    <dbReference type="NCBI Taxonomy" id="53985"/>
    <lineage>
        <taxon>Eukaryota</taxon>
        <taxon>Sar</taxon>
        <taxon>Stramenopiles</taxon>
        <taxon>Oomycota</taxon>
        <taxon>Peronosporomycetes</taxon>
        <taxon>Peronosporales</taxon>
        <taxon>Peronosporaceae</taxon>
        <taxon>Phytophthora</taxon>
    </lineage>
</organism>
<dbReference type="Proteomes" id="UP000429523">
    <property type="component" value="Unassembled WGS sequence"/>
</dbReference>
<sequence length="143" mass="16459">MDLGLLVPLRSRWSLRVSLLCVMAAVSRISAGIALRHRPHLHQFVQPFAWTSIVVEWRQRRPRRAVCGGRRPPILGHYGGRCGRILRRWSPPRFSTAVWISRYCFAAFTSVCHSSCPFSLGLRHQCLHRRSIPRPAFTAFTAW</sequence>
<protein>
    <submittedName>
        <fullName evidence="5">Uncharacterized protein</fullName>
    </submittedName>
</protein>
<evidence type="ECO:0000313" key="18">
    <source>
        <dbReference type="Proteomes" id="UP000488956"/>
    </source>
</evidence>
<dbReference type="Proteomes" id="UP000476176">
    <property type="component" value="Unassembled WGS sequence"/>
</dbReference>
<evidence type="ECO:0000313" key="9">
    <source>
        <dbReference type="EMBL" id="KAE9313962.1"/>
    </source>
</evidence>
<evidence type="ECO:0000313" key="10">
    <source>
        <dbReference type="Proteomes" id="UP000429523"/>
    </source>
</evidence>
<evidence type="ECO:0000313" key="16">
    <source>
        <dbReference type="Proteomes" id="UP000460718"/>
    </source>
</evidence>
<comment type="caution">
    <text evidence="5">The sequence shown here is derived from an EMBL/GenBank/DDBJ whole genome shotgun (WGS) entry which is preliminary data.</text>
</comment>
<evidence type="ECO:0000313" key="1">
    <source>
        <dbReference type="EMBL" id="KAE8947417.1"/>
    </source>
</evidence>
<dbReference type="Proteomes" id="UP000488956">
    <property type="component" value="Unassembled WGS sequence"/>
</dbReference>
<evidence type="ECO:0000313" key="5">
    <source>
        <dbReference type="EMBL" id="KAE9142738.1"/>
    </source>
</evidence>
<dbReference type="EMBL" id="QXGB01000043">
    <property type="protein sequence ID" value="KAE9234812.1"/>
    <property type="molecule type" value="Genomic_DNA"/>
</dbReference>